<accession>A0A4S2JBD2</accession>
<dbReference type="AlphaFoldDB" id="A0A4S2JBD2"/>
<feature type="region of interest" description="Disordered" evidence="1">
    <location>
        <begin position="1"/>
        <end position="29"/>
    </location>
</feature>
<keyword evidence="3" id="KW-1185">Reference proteome</keyword>
<feature type="compositionally biased region" description="Basic and acidic residues" evidence="1">
    <location>
        <begin position="1"/>
        <end position="22"/>
    </location>
</feature>
<evidence type="ECO:0000313" key="3">
    <source>
        <dbReference type="Proteomes" id="UP000310200"/>
    </source>
</evidence>
<comment type="caution">
    <text evidence="2">The sequence shown here is derived from an EMBL/GenBank/DDBJ whole genome shotgun (WGS) entry which is preliminary data.</text>
</comment>
<dbReference type="Proteomes" id="UP000310200">
    <property type="component" value="Unassembled WGS sequence"/>
</dbReference>
<proteinExistence type="predicted"/>
<organism evidence="2 3">
    <name type="scientific">Temnothorax longispinosus</name>
    <dbReference type="NCBI Taxonomy" id="300112"/>
    <lineage>
        <taxon>Eukaryota</taxon>
        <taxon>Metazoa</taxon>
        <taxon>Ecdysozoa</taxon>
        <taxon>Arthropoda</taxon>
        <taxon>Hexapoda</taxon>
        <taxon>Insecta</taxon>
        <taxon>Pterygota</taxon>
        <taxon>Neoptera</taxon>
        <taxon>Endopterygota</taxon>
        <taxon>Hymenoptera</taxon>
        <taxon>Apocrita</taxon>
        <taxon>Aculeata</taxon>
        <taxon>Formicoidea</taxon>
        <taxon>Formicidae</taxon>
        <taxon>Myrmicinae</taxon>
        <taxon>Temnothorax</taxon>
    </lineage>
</organism>
<evidence type="ECO:0000313" key="2">
    <source>
        <dbReference type="EMBL" id="TGZ32765.1"/>
    </source>
</evidence>
<evidence type="ECO:0000256" key="1">
    <source>
        <dbReference type="SAM" id="MobiDB-lite"/>
    </source>
</evidence>
<sequence>MRADRGTRAEIEESSCRGERSGHSLGETTSGNYSFLTNRALRPRHRPECISVIVADIVVDRGSIFAKERIIDVFMSRTADAARRTADVLHFRLRFVRYCSTRRRRKR</sequence>
<dbReference type="EMBL" id="QBLH01003812">
    <property type="protein sequence ID" value="TGZ32765.1"/>
    <property type="molecule type" value="Genomic_DNA"/>
</dbReference>
<gene>
    <name evidence="2" type="ORF">DBV15_00935</name>
</gene>
<protein>
    <submittedName>
        <fullName evidence="2">Uncharacterized protein</fullName>
    </submittedName>
</protein>
<name>A0A4S2JBD2_9HYME</name>
<reference evidence="2 3" key="1">
    <citation type="journal article" date="2019" name="Philos. Trans. R. Soc. Lond., B, Biol. Sci.">
        <title>Ant behaviour and brain gene expression of defending hosts depend on the ecological success of the intruding social parasite.</title>
        <authorList>
            <person name="Kaur R."/>
            <person name="Stoldt M."/>
            <person name="Jongepier E."/>
            <person name="Feldmeyer B."/>
            <person name="Menzel F."/>
            <person name="Bornberg-Bauer E."/>
            <person name="Foitzik S."/>
        </authorList>
    </citation>
    <scope>NUCLEOTIDE SEQUENCE [LARGE SCALE GENOMIC DNA]</scope>
    <source>
        <tissue evidence="2">Whole body</tissue>
    </source>
</reference>